<evidence type="ECO:0008006" key="3">
    <source>
        <dbReference type="Google" id="ProtNLM"/>
    </source>
</evidence>
<reference evidence="1" key="1">
    <citation type="submission" date="2023-01" db="EMBL/GenBank/DDBJ databases">
        <title>Genome assembly of the deep-sea coral Lophelia pertusa.</title>
        <authorList>
            <person name="Herrera S."/>
            <person name="Cordes E."/>
        </authorList>
    </citation>
    <scope>NUCLEOTIDE SEQUENCE</scope>
    <source>
        <strain evidence="1">USNM1676648</strain>
        <tissue evidence="1">Polyp</tissue>
    </source>
</reference>
<dbReference type="OrthoDB" id="5945490at2759"/>
<dbReference type="InterPro" id="IPR053164">
    <property type="entry name" value="IS1016-like_transposase"/>
</dbReference>
<organism evidence="1 2">
    <name type="scientific">Desmophyllum pertusum</name>
    <dbReference type="NCBI Taxonomy" id="174260"/>
    <lineage>
        <taxon>Eukaryota</taxon>
        <taxon>Metazoa</taxon>
        <taxon>Cnidaria</taxon>
        <taxon>Anthozoa</taxon>
        <taxon>Hexacorallia</taxon>
        <taxon>Scleractinia</taxon>
        <taxon>Caryophylliina</taxon>
        <taxon>Caryophylliidae</taxon>
        <taxon>Desmophyllum</taxon>
    </lineage>
</organism>
<gene>
    <name evidence="1" type="ORF">OS493_027264</name>
</gene>
<proteinExistence type="predicted"/>
<accession>A0A9W9Z9U1</accession>
<dbReference type="Proteomes" id="UP001163046">
    <property type="component" value="Unassembled WGS sequence"/>
</dbReference>
<keyword evidence="2" id="KW-1185">Reference proteome</keyword>
<comment type="caution">
    <text evidence="1">The sequence shown here is derived from an EMBL/GenBank/DDBJ whole genome shotgun (WGS) entry which is preliminary data.</text>
</comment>
<protein>
    <recommendedName>
        <fullName evidence="3">ISXO2-like transposase domain-containing protein</fullName>
    </recommendedName>
</protein>
<dbReference type="PANTHER" id="PTHR47163">
    <property type="entry name" value="DDE_TNP_IS1595 DOMAIN-CONTAINING PROTEIN"/>
    <property type="match status" value="1"/>
</dbReference>
<dbReference type="EMBL" id="MU826374">
    <property type="protein sequence ID" value="KAJ7377702.1"/>
    <property type="molecule type" value="Genomic_DNA"/>
</dbReference>
<evidence type="ECO:0000313" key="2">
    <source>
        <dbReference type="Proteomes" id="UP001163046"/>
    </source>
</evidence>
<sequence>MEKCLQPNSEVYSDDWGVYRNLAQHLPNHVSQHRVVVHCNNFVDPVTGVHTQEAESAWAKCVKNASLPVVWKERAVVKENADLRRIEVGKRFRSFIFRASDCTSYRGGIRHRLPGGPLDHKMIARYLDVTPDAFHRIKRAIKSNEDLKLRTIRDGFDMEFSYDQIHFVLACLIQDFEL</sequence>
<evidence type="ECO:0000313" key="1">
    <source>
        <dbReference type="EMBL" id="KAJ7377702.1"/>
    </source>
</evidence>
<dbReference type="PANTHER" id="PTHR47163:SF2">
    <property type="entry name" value="SI:DKEY-17M8.2"/>
    <property type="match status" value="1"/>
</dbReference>
<name>A0A9W9Z9U1_9CNID</name>
<dbReference type="AlphaFoldDB" id="A0A9W9Z9U1"/>